<name>A0AAD9KEY9_9ANNE</name>
<dbReference type="SUPFAM" id="SSF52833">
    <property type="entry name" value="Thioredoxin-like"/>
    <property type="match status" value="1"/>
</dbReference>
<dbReference type="InterPro" id="IPR036249">
    <property type="entry name" value="Thioredoxin-like_sf"/>
</dbReference>
<evidence type="ECO:0000256" key="4">
    <source>
        <dbReference type="ARBA" id="ARBA00023157"/>
    </source>
</evidence>
<gene>
    <name evidence="7" type="ORF">LSH36_6g01097</name>
</gene>
<evidence type="ECO:0000256" key="3">
    <source>
        <dbReference type="ARBA" id="ARBA00022982"/>
    </source>
</evidence>
<keyword evidence="4" id="KW-1015">Disulfide bond</keyword>
<dbReference type="AlphaFoldDB" id="A0AAD9KEY9"/>
<evidence type="ECO:0000259" key="6">
    <source>
        <dbReference type="PROSITE" id="PS51352"/>
    </source>
</evidence>
<accession>A0AAD9KEY9</accession>
<evidence type="ECO:0000256" key="5">
    <source>
        <dbReference type="ARBA" id="ARBA00023284"/>
    </source>
</evidence>
<evidence type="ECO:0000256" key="2">
    <source>
        <dbReference type="ARBA" id="ARBA00022448"/>
    </source>
</evidence>
<dbReference type="Gene3D" id="3.40.30.10">
    <property type="entry name" value="Glutaredoxin"/>
    <property type="match status" value="1"/>
</dbReference>
<dbReference type="GO" id="GO:0045454">
    <property type="term" value="P:cell redox homeostasis"/>
    <property type="evidence" value="ECO:0007669"/>
    <property type="project" value="TreeGrafter"/>
</dbReference>
<keyword evidence="5" id="KW-0676">Redox-active center</keyword>
<dbReference type="Pfam" id="PF00085">
    <property type="entry name" value="Thioredoxin"/>
    <property type="match status" value="1"/>
</dbReference>
<reference evidence="7" key="1">
    <citation type="journal article" date="2023" name="Mol. Biol. Evol.">
        <title>Third-Generation Sequencing Reveals the Adaptive Role of the Epigenome in Three Deep-Sea Polychaetes.</title>
        <authorList>
            <person name="Perez M."/>
            <person name="Aroh O."/>
            <person name="Sun Y."/>
            <person name="Lan Y."/>
            <person name="Juniper S.K."/>
            <person name="Young C.R."/>
            <person name="Angers B."/>
            <person name="Qian P.Y."/>
        </authorList>
    </citation>
    <scope>NUCLEOTIDE SEQUENCE</scope>
    <source>
        <strain evidence="7">P08H-3</strain>
    </source>
</reference>
<keyword evidence="8" id="KW-1185">Reference proteome</keyword>
<dbReference type="NCBIfam" id="TIGR01068">
    <property type="entry name" value="thioredoxin"/>
    <property type="match status" value="1"/>
</dbReference>
<dbReference type="FunFam" id="3.40.30.10:FF:000001">
    <property type="entry name" value="Thioredoxin"/>
    <property type="match status" value="1"/>
</dbReference>
<dbReference type="InterPro" id="IPR013766">
    <property type="entry name" value="Thioredoxin_domain"/>
</dbReference>
<evidence type="ECO:0000313" key="7">
    <source>
        <dbReference type="EMBL" id="KAK2169850.1"/>
    </source>
</evidence>
<evidence type="ECO:0000256" key="1">
    <source>
        <dbReference type="ARBA" id="ARBA00008987"/>
    </source>
</evidence>
<organism evidence="7 8">
    <name type="scientific">Paralvinella palmiformis</name>
    <dbReference type="NCBI Taxonomy" id="53620"/>
    <lineage>
        <taxon>Eukaryota</taxon>
        <taxon>Metazoa</taxon>
        <taxon>Spiralia</taxon>
        <taxon>Lophotrochozoa</taxon>
        <taxon>Annelida</taxon>
        <taxon>Polychaeta</taxon>
        <taxon>Sedentaria</taxon>
        <taxon>Canalipalpata</taxon>
        <taxon>Terebellida</taxon>
        <taxon>Terebelliformia</taxon>
        <taxon>Alvinellidae</taxon>
        <taxon>Paralvinella</taxon>
    </lineage>
</organism>
<dbReference type="PROSITE" id="PS00194">
    <property type="entry name" value="THIOREDOXIN_1"/>
    <property type="match status" value="1"/>
</dbReference>
<dbReference type="PROSITE" id="PS51352">
    <property type="entry name" value="THIOREDOXIN_2"/>
    <property type="match status" value="1"/>
</dbReference>
<comment type="caution">
    <text evidence="7">The sequence shown here is derived from an EMBL/GenBank/DDBJ whole genome shotgun (WGS) entry which is preliminary data.</text>
</comment>
<feature type="domain" description="Thioredoxin" evidence="6">
    <location>
        <begin position="40"/>
        <end position="165"/>
    </location>
</feature>
<keyword evidence="3" id="KW-0249">Electron transport</keyword>
<dbReference type="Proteomes" id="UP001208570">
    <property type="component" value="Unassembled WGS sequence"/>
</dbReference>
<dbReference type="InterPro" id="IPR005746">
    <property type="entry name" value="Thioredoxin"/>
</dbReference>
<sequence>MASRQVWRAVRNGKCFVSICQRSSLLTTGHRIQPIHRHTLFRQVAAAKFHTTTSCSNEHIITIQDEEDFNDRVLKNDLPVIVDFHAHWCGPCKLLGPRLESMIAGKSGTVILAKVDIDENSDLAIEHGVEAIPTVLAVKNGKVVDKFIGLRDDVAIESFVNSAIGK</sequence>
<dbReference type="GO" id="GO:0005739">
    <property type="term" value="C:mitochondrion"/>
    <property type="evidence" value="ECO:0007669"/>
    <property type="project" value="TreeGrafter"/>
</dbReference>
<protein>
    <recommendedName>
        <fullName evidence="6">Thioredoxin domain-containing protein</fullName>
    </recommendedName>
</protein>
<dbReference type="PANTHER" id="PTHR43601">
    <property type="entry name" value="THIOREDOXIN, MITOCHONDRIAL"/>
    <property type="match status" value="1"/>
</dbReference>
<dbReference type="CDD" id="cd02947">
    <property type="entry name" value="TRX_family"/>
    <property type="match status" value="1"/>
</dbReference>
<keyword evidence="2" id="KW-0813">Transport</keyword>
<dbReference type="PANTHER" id="PTHR43601:SF3">
    <property type="entry name" value="THIOREDOXIN, MITOCHONDRIAL"/>
    <property type="match status" value="1"/>
</dbReference>
<comment type="similarity">
    <text evidence="1">Belongs to the thioredoxin family.</text>
</comment>
<dbReference type="InterPro" id="IPR017937">
    <property type="entry name" value="Thioredoxin_CS"/>
</dbReference>
<proteinExistence type="inferred from homology"/>
<evidence type="ECO:0000313" key="8">
    <source>
        <dbReference type="Proteomes" id="UP001208570"/>
    </source>
</evidence>
<dbReference type="GO" id="GO:0015035">
    <property type="term" value="F:protein-disulfide reductase activity"/>
    <property type="evidence" value="ECO:0007669"/>
    <property type="project" value="InterPro"/>
</dbReference>
<dbReference type="PRINTS" id="PR00421">
    <property type="entry name" value="THIOREDOXIN"/>
</dbReference>
<dbReference type="EMBL" id="JAODUP010000006">
    <property type="protein sequence ID" value="KAK2169850.1"/>
    <property type="molecule type" value="Genomic_DNA"/>
</dbReference>